<sequence>MNQDQIEQILQLSCDERYDYSLMNMVDSKEIWILINDDNQFLKLFSEEEDFEYLPIWPAEEFAREYANDLGEKLTPKSIALPHFLNKWIPGLQQDGLHVNVFPALMDDSSWIMPPDELRDELKNELSNQI</sequence>
<name>Q2SHU9_HAHCH</name>
<dbReference type="HOGENOM" id="CLU_126055_1_0_6"/>
<organism evidence="1 2">
    <name type="scientific">Hahella chejuensis (strain KCTC 2396)</name>
    <dbReference type="NCBI Taxonomy" id="349521"/>
    <lineage>
        <taxon>Bacteria</taxon>
        <taxon>Pseudomonadati</taxon>
        <taxon>Pseudomonadota</taxon>
        <taxon>Gammaproteobacteria</taxon>
        <taxon>Oceanospirillales</taxon>
        <taxon>Hahellaceae</taxon>
        <taxon>Hahella</taxon>
    </lineage>
</organism>
<dbReference type="AlphaFoldDB" id="Q2SHU9"/>
<dbReference type="KEGG" id="hch:HCH_03007"/>
<reference evidence="1 2" key="1">
    <citation type="journal article" date="2005" name="Nucleic Acids Res.">
        <title>Genomic blueprint of Hahella chejuensis, a marine microbe producing an algicidal agent.</title>
        <authorList>
            <person name="Jeong H."/>
            <person name="Yim J.H."/>
            <person name="Lee C."/>
            <person name="Choi S.-H."/>
            <person name="Park Y.K."/>
            <person name="Yoon S.H."/>
            <person name="Hur C.-G."/>
            <person name="Kang H.-Y."/>
            <person name="Kim D."/>
            <person name="Lee H.H."/>
            <person name="Park K.H."/>
            <person name="Park S.-H."/>
            <person name="Park H.-S."/>
            <person name="Lee H.K."/>
            <person name="Oh T.K."/>
            <person name="Kim J.F."/>
        </authorList>
    </citation>
    <scope>NUCLEOTIDE SEQUENCE [LARGE SCALE GENOMIC DNA]</scope>
    <source>
        <strain evidence="1 2">KCTC 2396</strain>
    </source>
</reference>
<evidence type="ECO:0008006" key="3">
    <source>
        <dbReference type="Google" id="ProtNLM"/>
    </source>
</evidence>
<dbReference type="Proteomes" id="UP000000238">
    <property type="component" value="Chromosome"/>
</dbReference>
<dbReference type="OrthoDB" id="2936081at2"/>
<dbReference type="Pfam" id="PF11042">
    <property type="entry name" value="DUF2750"/>
    <property type="match status" value="1"/>
</dbReference>
<dbReference type="InterPro" id="IPR021284">
    <property type="entry name" value="DUF2750"/>
</dbReference>
<protein>
    <recommendedName>
        <fullName evidence="3">DUF2750 domain-containing protein</fullName>
    </recommendedName>
</protein>
<evidence type="ECO:0000313" key="1">
    <source>
        <dbReference type="EMBL" id="ABC29775.1"/>
    </source>
</evidence>
<keyword evidence="2" id="KW-1185">Reference proteome</keyword>
<dbReference type="eggNOG" id="ENOG5032XJW">
    <property type="taxonomic scope" value="Bacteria"/>
</dbReference>
<gene>
    <name evidence="1" type="ordered locus">HCH_03007</name>
</gene>
<dbReference type="STRING" id="349521.HCH_03007"/>
<evidence type="ECO:0000313" key="2">
    <source>
        <dbReference type="Proteomes" id="UP000000238"/>
    </source>
</evidence>
<dbReference type="EMBL" id="CP000155">
    <property type="protein sequence ID" value="ABC29775.1"/>
    <property type="molecule type" value="Genomic_DNA"/>
</dbReference>
<dbReference type="RefSeq" id="WP_011396844.1">
    <property type="nucleotide sequence ID" value="NC_007645.1"/>
</dbReference>
<accession>Q2SHU9</accession>
<proteinExistence type="predicted"/>